<keyword evidence="6 8" id="KW-1133">Transmembrane helix</keyword>
<dbReference type="Pfam" id="PF03591">
    <property type="entry name" value="AzlC"/>
    <property type="match status" value="1"/>
</dbReference>
<dbReference type="PANTHER" id="PTHR34979">
    <property type="entry name" value="INNER MEMBRANE PROTEIN YGAZ"/>
    <property type="match status" value="1"/>
</dbReference>
<evidence type="ECO:0000256" key="5">
    <source>
        <dbReference type="ARBA" id="ARBA00022692"/>
    </source>
</evidence>
<dbReference type="AlphaFoldDB" id="A0A9J6QMA1"/>
<dbReference type="RefSeq" id="WP_253020546.1">
    <property type="nucleotide sequence ID" value="NZ_JAJAGH010000005.1"/>
</dbReference>
<feature type="transmembrane region" description="Helical" evidence="8">
    <location>
        <begin position="126"/>
        <end position="149"/>
    </location>
</feature>
<proteinExistence type="inferred from homology"/>
<comment type="similarity">
    <text evidence="2">Belongs to the AzlC family.</text>
</comment>
<feature type="transmembrane region" description="Helical" evidence="8">
    <location>
        <begin position="54"/>
        <end position="76"/>
    </location>
</feature>
<evidence type="ECO:0000256" key="2">
    <source>
        <dbReference type="ARBA" id="ARBA00010735"/>
    </source>
</evidence>
<comment type="subcellular location">
    <subcellularLocation>
        <location evidence="1">Cell membrane</location>
        <topology evidence="1">Multi-pass membrane protein</topology>
    </subcellularLocation>
</comment>
<feature type="transmembrane region" description="Helical" evidence="8">
    <location>
        <begin position="155"/>
        <end position="174"/>
    </location>
</feature>
<dbReference type="Proteomes" id="UP001065549">
    <property type="component" value="Unassembled WGS sequence"/>
</dbReference>
<keyword evidence="3" id="KW-0813">Transport</keyword>
<evidence type="ECO:0000256" key="6">
    <source>
        <dbReference type="ARBA" id="ARBA00022989"/>
    </source>
</evidence>
<keyword evidence="5 8" id="KW-0812">Transmembrane</keyword>
<dbReference type="GO" id="GO:1903785">
    <property type="term" value="P:L-valine transmembrane transport"/>
    <property type="evidence" value="ECO:0007669"/>
    <property type="project" value="TreeGrafter"/>
</dbReference>
<dbReference type="InterPro" id="IPR011606">
    <property type="entry name" value="Brnchd-chn_aa_trnsp_permease"/>
</dbReference>
<name>A0A9J6QMA1_9FIRM</name>
<reference evidence="9" key="1">
    <citation type="submission" date="2022-09" db="EMBL/GenBank/DDBJ databases">
        <title>Culturomic study of gut microbiota in children with autism spectrum disorder.</title>
        <authorList>
            <person name="Efimov B.A."/>
            <person name="Chaplin A.V."/>
            <person name="Sokolova S.R."/>
            <person name="Pikina A.P."/>
            <person name="Korzhanova M."/>
            <person name="Belova V."/>
            <person name="Korostin D."/>
        </authorList>
    </citation>
    <scope>NUCLEOTIDE SEQUENCE</scope>
    <source>
        <strain evidence="9">ASD5510</strain>
    </source>
</reference>
<evidence type="ECO:0000256" key="1">
    <source>
        <dbReference type="ARBA" id="ARBA00004651"/>
    </source>
</evidence>
<dbReference type="GO" id="GO:0005886">
    <property type="term" value="C:plasma membrane"/>
    <property type="evidence" value="ECO:0007669"/>
    <property type="project" value="UniProtKB-SubCell"/>
</dbReference>
<keyword evidence="4" id="KW-1003">Cell membrane</keyword>
<evidence type="ECO:0000256" key="3">
    <source>
        <dbReference type="ARBA" id="ARBA00022448"/>
    </source>
</evidence>
<feature type="transmembrane region" description="Helical" evidence="8">
    <location>
        <begin position="181"/>
        <end position="199"/>
    </location>
</feature>
<feature type="transmembrane region" description="Helical" evidence="8">
    <location>
        <begin position="205"/>
        <end position="225"/>
    </location>
</feature>
<protein>
    <submittedName>
        <fullName evidence="9">AzlC family ABC transporter permease</fullName>
    </submittedName>
</protein>
<gene>
    <name evidence="9" type="ORF">OBO34_01490</name>
</gene>
<keyword evidence="10" id="KW-1185">Reference proteome</keyword>
<evidence type="ECO:0000313" key="9">
    <source>
        <dbReference type="EMBL" id="MCU7377021.1"/>
    </source>
</evidence>
<evidence type="ECO:0000256" key="8">
    <source>
        <dbReference type="SAM" id="Phobius"/>
    </source>
</evidence>
<accession>A0A9J6QMA1</accession>
<comment type="caution">
    <text evidence="9">The sequence shown here is derived from an EMBL/GenBank/DDBJ whole genome shotgun (WGS) entry which is preliminary data.</text>
</comment>
<sequence>MRNEIARGMKDAIPICAGYLAVGFTFGMAAVATGATAGGAALISFTNLTSAGQFAGLTVIAAAAPYFEMALTQLVINLRYALMSLSLSQKLEPSITRVERCIIAFSITDEAFALVSTQDGRVGKHYIYGIMSVCIASWTSGTFFGAVASSALPEAVSSALGIAIYGMFLAIIIPPAKREKSITAVILIAVILSSVLRWVPVLDQISPGFAIIICTMIASAAGAVIHPIKEEELYS</sequence>
<organism evidence="9 10">
    <name type="scientific">Hominibacterium faecale</name>
    <dbReference type="NCBI Taxonomy" id="2839743"/>
    <lineage>
        <taxon>Bacteria</taxon>
        <taxon>Bacillati</taxon>
        <taxon>Bacillota</taxon>
        <taxon>Clostridia</taxon>
        <taxon>Peptostreptococcales</taxon>
        <taxon>Anaerovoracaceae</taxon>
        <taxon>Hominibacterium</taxon>
    </lineage>
</organism>
<dbReference type="PANTHER" id="PTHR34979:SF1">
    <property type="entry name" value="INNER MEMBRANE PROTEIN YGAZ"/>
    <property type="match status" value="1"/>
</dbReference>
<evidence type="ECO:0000256" key="4">
    <source>
        <dbReference type="ARBA" id="ARBA00022475"/>
    </source>
</evidence>
<keyword evidence="7 8" id="KW-0472">Membrane</keyword>
<dbReference type="EMBL" id="JAOSHN010000001">
    <property type="protein sequence ID" value="MCU7377021.1"/>
    <property type="molecule type" value="Genomic_DNA"/>
</dbReference>
<feature type="transmembrane region" description="Helical" evidence="8">
    <location>
        <begin position="12"/>
        <end position="34"/>
    </location>
</feature>
<evidence type="ECO:0000256" key="7">
    <source>
        <dbReference type="ARBA" id="ARBA00023136"/>
    </source>
</evidence>
<evidence type="ECO:0000313" key="10">
    <source>
        <dbReference type="Proteomes" id="UP001065549"/>
    </source>
</evidence>